<proteinExistence type="predicted"/>
<dbReference type="Proteomes" id="UP000829401">
    <property type="component" value="Chromosome"/>
</dbReference>
<name>T0BXU6_ALIAG</name>
<gene>
    <name evidence="1" type="ORF">K1I37_17625</name>
</gene>
<organism evidence="1 2">
    <name type="scientific">Alicyclobacillus acidoterrestris (strain ATCC 49025 / DSM 3922 / CIP 106132 / NCIMB 13137 / GD3B)</name>
    <dbReference type="NCBI Taxonomy" id="1356854"/>
    <lineage>
        <taxon>Bacteria</taxon>
        <taxon>Bacillati</taxon>
        <taxon>Bacillota</taxon>
        <taxon>Bacilli</taxon>
        <taxon>Bacillales</taxon>
        <taxon>Alicyclobacillaceae</taxon>
        <taxon>Alicyclobacillus</taxon>
    </lineage>
</organism>
<dbReference type="eggNOG" id="ENOG502Z800">
    <property type="taxonomic scope" value="Bacteria"/>
</dbReference>
<dbReference type="KEGG" id="aaco:K1I37_17625"/>
<dbReference type="OrthoDB" id="9782903at2"/>
<dbReference type="STRING" id="1356854.N007_08640"/>
<reference evidence="2" key="1">
    <citation type="journal article" date="2022" name="G3 (Bethesda)">
        <title>Unveiling the complete genome sequence of Alicyclobacillus acidoterrestris DSM 3922T, a taint-producing strain.</title>
        <authorList>
            <person name="Leonardo I.C."/>
            <person name="Barreto Crespo M.T."/>
            <person name="Gaspar F.B."/>
        </authorList>
    </citation>
    <scope>NUCLEOTIDE SEQUENCE [LARGE SCALE GENOMIC DNA]</scope>
    <source>
        <strain evidence="2">DSM 3922</strain>
    </source>
</reference>
<dbReference type="EMBL" id="CP080467">
    <property type="protein sequence ID" value="UNO48460.1"/>
    <property type="molecule type" value="Genomic_DNA"/>
</dbReference>
<keyword evidence="2" id="KW-1185">Reference proteome</keyword>
<dbReference type="AlphaFoldDB" id="T0BXU6"/>
<sequence>MTLKQTLDIYELLDDPNVNGEQVRDFFLRRGAGQVEVETVEGESGWTDFIQVRIPGRSGKTTGGDAPTLGIIGRLGGIGARPERIGLVSDGDGAITALTSALKLIEMQAKGDKLPGDVLVATHICPNAPTIPHEPVAFMGSPVDMMTMNQHEVSPEMDAILTIDTTKGNRVFNHRGVAISPTIKEGCILRISDDLVSLLEISSGQLAHTFAVTMQDITPYGNNLYHINSILQPCTATNAPVVGVAITAQSTVPGCATGASHETDIATAARFAIEVAKAYGAGKCSFYDEEEFHRFQALYGSMNHLQTLGKSVNAGI</sequence>
<accession>A0A9E7CRT0</accession>
<protein>
    <submittedName>
        <fullName evidence="1">DUF1177 domain-containing protein</fullName>
    </submittedName>
</protein>
<dbReference type="InterPro" id="IPR009561">
    <property type="entry name" value="DUF1177"/>
</dbReference>
<evidence type="ECO:0000313" key="1">
    <source>
        <dbReference type="EMBL" id="UNO48460.1"/>
    </source>
</evidence>
<dbReference type="Pfam" id="PF06675">
    <property type="entry name" value="DUF1177"/>
    <property type="match status" value="1"/>
</dbReference>
<evidence type="ECO:0000313" key="2">
    <source>
        <dbReference type="Proteomes" id="UP000829401"/>
    </source>
</evidence>
<accession>T0BXU6</accession>
<dbReference type="RefSeq" id="WP_021296790.1">
    <property type="nucleotide sequence ID" value="NZ_AURB01000135.1"/>
</dbReference>